<evidence type="ECO:0000256" key="1">
    <source>
        <dbReference type="SAM" id="Phobius"/>
    </source>
</evidence>
<feature type="transmembrane region" description="Helical" evidence="1">
    <location>
        <begin position="233"/>
        <end position="253"/>
    </location>
</feature>
<keyword evidence="3" id="KW-1185">Reference proteome</keyword>
<accession>A0ABV2B1L9</accession>
<feature type="transmembrane region" description="Helical" evidence="1">
    <location>
        <begin position="29"/>
        <end position="51"/>
    </location>
</feature>
<name>A0ABV2B1L9_9GAMM</name>
<gene>
    <name evidence="2" type="ORF">SADO_11059</name>
</gene>
<feature type="transmembrane region" description="Helical" evidence="1">
    <location>
        <begin position="326"/>
        <end position="345"/>
    </location>
</feature>
<organism evidence="2 3">
    <name type="scientific">Salinisphaera dokdonensis CL-ES53</name>
    <dbReference type="NCBI Taxonomy" id="1304272"/>
    <lineage>
        <taxon>Bacteria</taxon>
        <taxon>Pseudomonadati</taxon>
        <taxon>Pseudomonadota</taxon>
        <taxon>Gammaproteobacteria</taxon>
        <taxon>Salinisphaerales</taxon>
        <taxon>Salinisphaeraceae</taxon>
        <taxon>Salinisphaera</taxon>
    </lineage>
</organism>
<evidence type="ECO:0008006" key="4">
    <source>
        <dbReference type="Google" id="ProtNLM"/>
    </source>
</evidence>
<dbReference type="EMBL" id="APND01000003">
    <property type="protein sequence ID" value="MES1929792.1"/>
    <property type="molecule type" value="Genomic_DNA"/>
</dbReference>
<feature type="transmembrane region" description="Helical" evidence="1">
    <location>
        <begin position="295"/>
        <end position="314"/>
    </location>
</feature>
<feature type="transmembrane region" description="Helical" evidence="1">
    <location>
        <begin position="103"/>
        <end position="121"/>
    </location>
</feature>
<dbReference type="Proteomes" id="UP001460888">
    <property type="component" value="Unassembled WGS sequence"/>
</dbReference>
<feature type="transmembrane region" description="Helical" evidence="1">
    <location>
        <begin position="79"/>
        <end position="97"/>
    </location>
</feature>
<dbReference type="RefSeq" id="WP_353111361.1">
    <property type="nucleotide sequence ID" value="NZ_APND01000003.1"/>
</dbReference>
<reference evidence="2 3" key="1">
    <citation type="submission" date="2013-03" db="EMBL/GenBank/DDBJ databases">
        <title>Salinisphaera dokdonensis CL-ES53 Genome Sequencing.</title>
        <authorList>
            <person name="Li C."/>
            <person name="Lai Q."/>
            <person name="Shao Z."/>
        </authorList>
    </citation>
    <scope>NUCLEOTIDE SEQUENCE [LARGE SCALE GENOMIC DNA]</scope>
    <source>
        <strain evidence="2 3">CL-ES53</strain>
    </source>
</reference>
<feature type="transmembrane region" description="Helical" evidence="1">
    <location>
        <begin position="133"/>
        <end position="159"/>
    </location>
</feature>
<feature type="transmembrane region" description="Helical" evidence="1">
    <location>
        <begin position="265"/>
        <end position="283"/>
    </location>
</feature>
<sequence>MPRAPFIIGRKRAATLDEGPRNEMTKTGWIIAIVGLATATFALATGCSLGLESGFCSDGIATIAPLIVDGSGEFKLTEVVSLIACLLGLLVAYNAYIDGRPHTVRLAALFAIFFTIALIGENNLMRDDIRPQFLLVLLIWLSVELVIARAFGAILLLVIGTIVPALGQLGDHTTLIEFENLFDTPVSDTKLASWANTFGALEEPLELAGWLLFVSSAVLALDVRPIARDRYRLALLAVVAMVAIAVGNSMLHLSDNDTYEGYRKIGLFTSVAGVACIGAALLLRHGKQGALPRAYCALCIIVTYWVAVYAPSIYTHEHSQTMSSWLWIFPVFYGYYLLVTFRRAYVRAAAQTPQSTPAEYSPT</sequence>
<keyword evidence="1" id="KW-1133">Transmembrane helix</keyword>
<protein>
    <recommendedName>
        <fullName evidence="4">DUF998 domain-containing protein</fullName>
    </recommendedName>
</protein>
<evidence type="ECO:0000313" key="2">
    <source>
        <dbReference type="EMBL" id="MES1929792.1"/>
    </source>
</evidence>
<evidence type="ECO:0000313" key="3">
    <source>
        <dbReference type="Proteomes" id="UP001460888"/>
    </source>
</evidence>
<keyword evidence="1" id="KW-0472">Membrane</keyword>
<comment type="caution">
    <text evidence="2">The sequence shown here is derived from an EMBL/GenBank/DDBJ whole genome shotgun (WGS) entry which is preliminary data.</text>
</comment>
<proteinExistence type="predicted"/>
<keyword evidence="1" id="KW-0812">Transmembrane</keyword>